<keyword evidence="2 4" id="KW-0945">Host-virus interaction</keyword>
<dbReference type="Gene3D" id="6.10.210.10">
    <property type="match status" value="1"/>
</dbReference>
<dbReference type="InterPro" id="IPR000012">
    <property type="entry name" value="RetroV_VpR/X"/>
</dbReference>
<dbReference type="GO" id="GO:0043657">
    <property type="term" value="C:host cell"/>
    <property type="evidence" value="ECO:0007669"/>
    <property type="project" value="GOC"/>
</dbReference>
<keyword evidence="4" id="KW-1163">Viral penetration into host nucleus</keyword>
<evidence type="ECO:0000256" key="3">
    <source>
        <dbReference type="ARBA" id="ARBA00022844"/>
    </source>
</evidence>
<accession>A0A1Z3GT40</accession>
<keyword evidence="4" id="KW-0804">Transcription</keyword>
<keyword evidence="3 4" id="KW-0946">Virion</keyword>
<dbReference type="EMBL" id="KY989754">
    <property type="protein sequence ID" value="ASC61038.1"/>
    <property type="molecule type" value="Genomic_RNA"/>
</dbReference>
<dbReference type="GO" id="GO:0042025">
    <property type="term" value="C:host cell nucleus"/>
    <property type="evidence" value="ECO:0007669"/>
    <property type="project" value="UniProtKB-SubCell"/>
</dbReference>
<keyword evidence="4" id="KW-0805">Transcription regulation</keyword>
<gene>
    <name evidence="4 5" type="primary">vpr</name>
</gene>
<proteinExistence type="predicted"/>
<organismHost>
    <name type="scientific">Pan troglodytes</name>
    <name type="common">Chimpanzee</name>
    <dbReference type="NCBI Taxonomy" id="9598"/>
</organismHost>
<dbReference type="Pfam" id="PF00522">
    <property type="entry name" value="VPR"/>
    <property type="match status" value="1"/>
</dbReference>
<dbReference type="GO" id="GO:0046718">
    <property type="term" value="P:symbiont entry into host cell"/>
    <property type="evidence" value="ECO:0007669"/>
    <property type="project" value="UniProtKB-KW"/>
</dbReference>
<sequence>MEQAPQDEGPQREPMNEWLLDTLEEIKNEAVRHFPQPILQHLGNWVYANYGDSWRGVQVLITLLQKAPFTHYRHGCAHSRIGHGPRRR</sequence>
<dbReference type="GO" id="GO:0075732">
    <property type="term" value="P:viral penetration into host nucleus"/>
    <property type="evidence" value="ECO:0007669"/>
    <property type="project" value="UniProtKB-KW"/>
</dbReference>
<dbReference type="Gene3D" id="1.20.5.90">
    <property type="entry name" value="VpR/VpX protein, C-terminal domain"/>
    <property type="match status" value="1"/>
</dbReference>
<organismHost>
    <name type="scientific">Cercopithecidae</name>
    <name type="common">Old World monkeys</name>
    <dbReference type="NCBI Taxonomy" id="9527"/>
</organismHost>
<keyword evidence="4" id="KW-0010">Activator</keyword>
<organism evidence="5">
    <name type="scientific">Simian immunodeficiency virus</name>
    <name type="common">SIV</name>
    <dbReference type="NCBI Taxonomy" id="11723"/>
    <lineage>
        <taxon>Viruses</taxon>
        <taxon>Riboviria</taxon>
        <taxon>Pararnavirae</taxon>
        <taxon>Artverviricota</taxon>
        <taxon>Revtraviricetes</taxon>
        <taxon>Ortervirales</taxon>
        <taxon>Retroviridae</taxon>
        <taxon>Orthoretrovirinae</taxon>
        <taxon>Lentivirus</taxon>
        <taxon>Lentivirus simimdef</taxon>
    </lineage>
</organism>
<comment type="function">
    <text evidence="4">Stimulates gene expression driven by the HIV-2 LTR. Prevents infected cells from undergoing mitosis and proliferating, by inducing arrest or delay in the G2 phase of the cell cycle. Cell cycle arrest creates a favorable environment for maximizing viral expression and production.</text>
</comment>
<reference evidence="5" key="1">
    <citation type="journal article" date="2017" name="Retrovirology">
        <title>Effective treatment of SIVcpz-induced immunodeficiency in a captive western chimpanzee.</title>
        <authorList>
            <person name="Barbian H.J."/>
            <person name="Jackson-Jewett R."/>
            <person name="Brown C.S."/>
            <person name="Bibollet-Ruche F."/>
            <person name="Learn G.H."/>
            <person name="Decker T."/>
            <person name="Kreider E.F."/>
            <person name="Li Y."/>
            <person name="Denny T.N."/>
            <person name="Sharp P.M."/>
            <person name="Shaw G.M."/>
            <person name="Lifson J."/>
            <person name="Acosta E.P."/>
            <person name="Saag M.S."/>
            <person name="Bar K.J."/>
            <person name="Hahn B.H."/>
        </authorList>
    </citation>
    <scope>NUCLEOTIDE SEQUENCE</scope>
    <source>
        <strain evidence="5">CH-115.3pr.2000.1</strain>
    </source>
</reference>
<keyword evidence="4" id="KW-1160">Virus entry into host cell</keyword>
<keyword evidence="4" id="KW-0131">Cell cycle</keyword>
<comment type="subcellular location">
    <subcellularLocation>
        <location evidence="4">Virion</location>
    </subcellularLocation>
    <subcellularLocation>
        <location evidence="4">Host nucleus</location>
    </subcellularLocation>
</comment>
<dbReference type="GO" id="GO:0044423">
    <property type="term" value="C:virion component"/>
    <property type="evidence" value="ECO:0007669"/>
    <property type="project" value="UniProtKB-KW"/>
</dbReference>
<dbReference type="PRINTS" id="PR00444">
    <property type="entry name" value="HIVVPRVPX"/>
</dbReference>
<keyword evidence="1 4" id="KW-1048">Host nucleus</keyword>
<evidence type="ECO:0000256" key="4">
    <source>
        <dbReference type="RuleBase" id="RU364021"/>
    </source>
</evidence>
<evidence type="ECO:0000256" key="2">
    <source>
        <dbReference type="ARBA" id="ARBA00022581"/>
    </source>
</evidence>
<protein>
    <recommendedName>
        <fullName evidence="4">Protein Vpr</fullName>
    </recommendedName>
    <alternativeName>
        <fullName evidence="4">Viral protein R</fullName>
    </alternativeName>
</protein>
<evidence type="ECO:0000256" key="1">
    <source>
        <dbReference type="ARBA" id="ARBA00022562"/>
    </source>
</evidence>
<evidence type="ECO:0000313" key="5">
    <source>
        <dbReference type="EMBL" id="ASC61038.1"/>
    </source>
</evidence>
<name>A0A1Z3GT40_SIV</name>